<accession>A0AAN9XKK0</accession>
<gene>
    <name evidence="1" type="ORF">VNO78_16535</name>
</gene>
<sequence length="103" mass="11612">MEAYRKTNRGSMRGKLIPFYRNNAPKPSSSLQYLSSSSSPASVGFVVHDATANRDNKKVIRIADNRSNFNELYGQPGDETVDKKAEIYIAMVQKRLMLERLTA</sequence>
<dbReference type="Proteomes" id="UP001386955">
    <property type="component" value="Unassembled WGS sequence"/>
</dbReference>
<name>A0AAN9XKK0_PSOTE</name>
<dbReference type="AlphaFoldDB" id="A0AAN9XKK0"/>
<dbReference type="EMBL" id="JAYMYS010000004">
    <property type="protein sequence ID" value="KAK7395925.1"/>
    <property type="molecule type" value="Genomic_DNA"/>
</dbReference>
<dbReference type="PANTHER" id="PTHR36030:SF1">
    <property type="entry name" value="CALMODULIN-BINDING DOMAIN-CONTAINING PROTEIN"/>
    <property type="match status" value="1"/>
</dbReference>
<dbReference type="PANTHER" id="PTHR36030">
    <property type="entry name" value="CALMODULIN-BINDING DOMAIN-CONTAINING PROTEIN"/>
    <property type="match status" value="1"/>
</dbReference>
<protein>
    <submittedName>
        <fullName evidence="1">Uncharacterized protein</fullName>
    </submittedName>
</protein>
<keyword evidence="2" id="KW-1185">Reference proteome</keyword>
<evidence type="ECO:0000313" key="2">
    <source>
        <dbReference type="Proteomes" id="UP001386955"/>
    </source>
</evidence>
<evidence type="ECO:0000313" key="1">
    <source>
        <dbReference type="EMBL" id="KAK7395925.1"/>
    </source>
</evidence>
<reference evidence="1 2" key="1">
    <citation type="submission" date="2024-01" db="EMBL/GenBank/DDBJ databases">
        <title>The genomes of 5 underutilized Papilionoideae crops provide insights into root nodulation and disease resistanc.</title>
        <authorList>
            <person name="Jiang F."/>
        </authorList>
    </citation>
    <scope>NUCLEOTIDE SEQUENCE [LARGE SCALE GENOMIC DNA]</scope>
    <source>
        <strain evidence="1">DUOXIRENSHENG_FW03</strain>
        <tissue evidence="1">Leaves</tissue>
    </source>
</reference>
<organism evidence="1 2">
    <name type="scientific">Psophocarpus tetragonolobus</name>
    <name type="common">Winged bean</name>
    <name type="synonym">Dolichos tetragonolobus</name>
    <dbReference type="NCBI Taxonomy" id="3891"/>
    <lineage>
        <taxon>Eukaryota</taxon>
        <taxon>Viridiplantae</taxon>
        <taxon>Streptophyta</taxon>
        <taxon>Embryophyta</taxon>
        <taxon>Tracheophyta</taxon>
        <taxon>Spermatophyta</taxon>
        <taxon>Magnoliopsida</taxon>
        <taxon>eudicotyledons</taxon>
        <taxon>Gunneridae</taxon>
        <taxon>Pentapetalae</taxon>
        <taxon>rosids</taxon>
        <taxon>fabids</taxon>
        <taxon>Fabales</taxon>
        <taxon>Fabaceae</taxon>
        <taxon>Papilionoideae</taxon>
        <taxon>50 kb inversion clade</taxon>
        <taxon>NPAAA clade</taxon>
        <taxon>indigoferoid/millettioid clade</taxon>
        <taxon>Phaseoleae</taxon>
        <taxon>Psophocarpus</taxon>
    </lineage>
</organism>
<proteinExistence type="predicted"/>
<comment type="caution">
    <text evidence="1">The sequence shown here is derived from an EMBL/GenBank/DDBJ whole genome shotgun (WGS) entry which is preliminary data.</text>
</comment>